<evidence type="ECO:0000256" key="1">
    <source>
        <dbReference type="SAM" id="Phobius"/>
    </source>
</evidence>
<dbReference type="PANTHER" id="PTHR34558:SF16">
    <property type="match status" value="1"/>
</dbReference>
<dbReference type="EMBL" id="CAUOFW020000713">
    <property type="protein sequence ID" value="CAK9135461.1"/>
    <property type="molecule type" value="Genomic_DNA"/>
</dbReference>
<dbReference type="Proteomes" id="UP001642360">
    <property type="component" value="Unassembled WGS sequence"/>
</dbReference>
<feature type="transmembrane region" description="Helical" evidence="1">
    <location>
        <begin position="111"/>
        <end position="130"/>
    </location>
</feature>
<organism evidence="2 3">
    <name type="scientific">Ilex paraguariensis</name>
    <name type="common">yerba mate</name>
    <dbReference type="NCBI Taxonomy" id="185542"/>
    <lineage>
        <taxon>Eukaryota</taxon>
        <taxon>Viridiplantae</taxon>
        <taxon>Streptophyta</taxon>
        <taxon>Embryophyta</taxon>
        <taxon>Tracheophyta</taxon>
        <taxon>Spermatophyta</taxon>
        <taxon>Magnoliopsida</taxon>
        <taxon>eudicotyledons</taxon>
        <taxon>Gunneridae</taxon>
        <taxon>Pentapetalae</taxon>
        <taxon>asterids</taxon>
        <taxon>campanulids</taxon>
        <taxon>Aquifoliales</taxon>
        <taxon>Aquifoliaceae</taxon>
        <taxon>Ilex</taxon>
    </lineage>
</organism>
<dbReference type="AlphaFoldDB" id="A0ABC8QT90"/>
<comment type="caution">
    <text evidence="2">The sequence shown here is derived from an EMBL/GenBank/DDBJ whole genome shotgun (WGS) entry which is preliminary data.</text>
</comment>
<proteinExistence type="predicted"/>
<keyword evidence="3" id="KW-1185">Reference proteome</keyword>
<feature type="transmembrane region" description="Helical" evidence="1">
    <location>
        <begin position="24"/>
        <end position="42"/>
    </location>
</feature>
<dbReference type="PANTHER" id="PTHR34558">
    <property type="entry name" value="EXPRESSED PROTEIN"/>
    <property type="match status" value="1"/>
</dbReference>
<evidence type="ECO:0000313" key="2">
    <source>
        <dbReference type="EMBL" id="CAK9135461.1"/>
    </source>
</evidence>
<gene>
    <name evidence="2" type="ORF">ILEXP_LOCUS2410</name>
</gene>
<keyword evidence="1" id="KW-1133">Transmembrane helix</keyword>
<sequence>MVIFLEKDSEIVCKIPYSSQDFHMARFILFCLVVAELSIFMGKTNGSRGLDPEPQMAALGADQKMFTLVEVPVPSPAPSEGGVSTGINETSYTRLVTRHHSSDKSMAGGDVILGGFATAVVASIVCYIRVTRRNQHVNAETLDI</sequence>
<keyword evidence="1" id="KW-0472">Membrane</keyword>
<protein>
    <submittedName>
        <fullName evidence="2">Uncharacterized protein</fullName>
    </submittedName>
</protein>
<evidence type="ECO:0000313" key="3">
    <source>
        <dbReference type="Proteomes" id="UP001642360"/>
    </source>
</evidence>
<keyword evidence="1" id="KW-0812">Transmembrane</keyword>
<reference evidence="2 3" key="1">
    <citation type="submission" date="2024-02" db="EMBL/GenBank/DDBJ databases">
        <authorList>
            <person name="Vignale AGUSTIN F."/>
            <person name="Sosa J E."/>
            <person name="Modenutti C."/>
        </authorList>
    </citation>
    <scope>NUCLEOTIDE SEQUENCE [LARGE SCALE GENOMIC DNA]</scope>
</reference>
<accession>A0ABC8QT90</accession>
<name>A0ABC8QT90_9AQUA</name>